<evidence type="ECO:0000313" key="2">
    <source>
        <dbReference type="EMBL" id="CAK7266111.1"/>
    </source>
</evidence>
<gene>
    <name evidence="2" type="ORF">SEPCBS57363_001930</name>
</gene>
<reference evidence="2 3" key="1">
    <citation type="submission" date="2024-01" db="EMBL/GenBank/DDBJ databases">
        <authorList>
            <person name="Allen C."/>
            <person name="Tagirdzhanova G."/>
        </authorList>
    </citation>
    <scope>NUCLEOTIDE SEQUENCE [LARGE SCALE GENOMIC DNA]</scope>
    <source>
        <strain evidence="2 3">CBS 573.63</strain>
    </source>
</reference>
<feature type="compositionally biased region" description="Low complexity" evidence="1">
    <location>
        <begin position="141"/>
        <end position="151"/>
    </location>
</feature>
<accession>A0ABP0DEP0</accession>
<dbReference type="Proteomes" id="UP001642501">
    <property type="component" value="Unassembled WGS sequence"/>
</dbReference>
<name>A0ABP0DEP0_9PEZI</name>
<protein>
    <submittedName>
        <fullName evidence="2">Uncharacterized protein</fullName>
    </submittedName>
</protein>
<comment type="caution">
    <text evidence="2">The sequence shown here is derived from an EMBL/GenBank/DDBJ whole genome shotgun (WGS) entry which is preliminary data.</text>
</comment>
<proteinExistence type="predicted"/>
<dbReference type="EMBL" id="CAWUOM010000022">
    <property type="protein sequence ID" value="CAK7266111.1"/>
    <property type="molecule type" value="Genomic_DNA"/>
</dbReference>
<evidence type="ECO:0000256" key="1">
    <source>
        <dbReference type="SAM" id="MobiDB-lite"/>
    </source>
</evidence>
<evidence type="ECO:0000313" key="3">
    <source>
        <dbReference type="Proteomes" id="UP001642501"/>
    </source>
</evidence>
<feature type="region of interest" description="Disordered" evidence="1">
    <location>
        <begin position="125"/>
        <end position="184"/>
    </location>
</feature>
<organism evidence="2 3">
    <name type="scientific">Sporothrix epigloea</name>
    <dbReference type="NCBI Taxonomy" id="1892477"/>
    <lineage>
        <taxon>Eukaryota</taxon>
        <taxon>Fungi</taxon>
        <taxon>Dikarya</taxon>
        <taxon>Ascomycota</taxon>
        <taxon>Pezizomycotina</taxon>
        <taxon>Sordariomycetes</taxon>
        <taxon>Sordariomycetidae</taxon>
        <taxon>Ophiostomatales</taxon>
        <taxon>Ophiostomataceae</taxon>
        <taxon>Sporothrix</taxon>
    </lineage>
</organism>
<sequence>MSSANSPDTKKAMAEITDDDRSGECLTAFMASVQDDHNCTNGSLLEYAKAQRGVYVGSHNIQNGSRAQSILDTINSDEPIEWPQGTLERFARTTDIMTRDVDLMLRIPLSSIHKDFQAIARNKLQDVNNSDPKPPFPASPLPLMLPSTSASPMPPPAQDARMNPQQSLPSQDARINPQQQGLPPTAQDVRFLHQQQDFSAPPPRYGSPVDDLIYHGKTTGQVDDVDQMRIVRDITKSYAEDLKYKGSDDPLSLQYRATLFFRYCKNMTLHELYLNIALPVMMEPGDVF</sequence>
<keyword evidence="3" id="KW-1185">Reference proteome</keyword>